<evidence type="ECO:0000313" key="3">
    <source>
        <dbReference type="Proteomes" id="UP000521943"/>
    </source>
</evidence>
<protein>
    <submittedName>
        <fullName evidence="2">CHAT domain-containing protein</fullName>
    </submittedName>
</protein>
<organism evidence="2 3">
    <name type="scientific">Ephemerocybe angulata</name>
    <dbReference type="NCBI Taxonomy" id="980116"/>
    <lineage>
        <taxon>Eukaryota</taxon>
        <taxon>Fungi</taxon>
        <taxon>Dikarya</taxon>
        <taxon>Basidiomycota</taxon>
        <taxon>Agaricomycotina</taxon>
        <taxon>Agaricomycetes</taxon>
        <taxon>Agaricomycetidae</taxon>
        <taxon>Agaricales</taxon>
        <taxon>Agaricineae</taxon>
        <taxon>Psathyrellaceae</taxon>
        <taxon>Ephemerocybe</taxon>
    </lineage>
</organism>
<keyword evidence="3" id="KW-1185">Reference proteome</keyword>
<dbReference type="Gene3D" id="1.25.40.10">
    <property type="entry name" value="Tetratricopeptide repeat domain"/>
    <property type="match status" value="1"/>
</dbReference>
<dbReference type="AlphaFoldDB" id="A0A8H6HV78"/>
<feature type="domain" description="CHAT" evidence="1">
    <location>
        <begin position="719"/>
        <end position="1014"/>
    </location>
</feature>
<evidence type="ECO:0000259" key="1">
    <source>
        <dbReference type="Pfam" id="PF12770"/>
    </source>
</evidence>
<sequence>MAEPNASNVQTRFFLKDIVLERTDKLVEYRKLLNVTEIWVSGIPASPKGKCLVLTNVSSRRWERWGSIELVKSGGRGWARLHLQERRRGESWVLFREEVKMCDPQMCLTMSCEIVEKPLSGMRDTEGVALIAVERLSNLGIALILRFERTGDLSDSSRAIKALELARNMIPQGHPSLFSLLSNLGRALEIHFDRTWERSVLAKCISARQKLVELTPEDDEEMPTFLLDLGATFRRRFEQDGNPTDSDESITLQLKAVKLTPEGHADLPDRLDALGNALSARFDMTRERSYIDAAIAYQQKGVKLTPPNHSSFPGRLLNLGTSFMRRFELTKNPSDIDNAIAAHTKAVDLSPEDPLLSTMLGNLAISLMCRFEQTGSASDLAAAEAAHQRSVDLIPDGHGSQFALLRNIANASYVRFNKSGDSRDLEKCISQYESAATCRVGTPYLKLKVAARWARLLRRHCPHSPQILPAFDMALGFVALIAGLEQTVQGRYSRLESESGIALEAAAAACSLDRPDKALEFLEQGRCLVWSQLNNLRTPLDELRIVDSSLADRVADISKQLENTGSSRATPHISMSLSERIALEDESQSHLKLAQQWDDLLQTARAIPGFENFLKPSPSSALLRHLPHAGPIVVINVDEGRCDAIALLAGQTEPLQIPLPNFSLDKAKKHRTDLKILLRSGGLRAREGEASSVPEGEPAARPIKPLNRAKRDGDVVQRVLCSLWNDVVKPILDALAFSPVDSSSGDVPPRIWWCPTGAMSFLPLHAAGIYTGSSPQSVLDYAVSSYTPTVTAISNRVKNHRAIDKSVSGLFLTSQPNAPGATSIPGTTKEVGSILSMCRENGTRVLKVEGGDVTAGDCLKHMENYSSVHLACHASQDAADPLHSRFLLHNGPLDLATILQSNLKNADLAFLSACQTSTGEEKLSDEAVHLAAGMLAAGYRRVVGTMWSIGDQPAQEVASSFYEYLWSRKEGDSDGGFDGTLSAYALHHAVQQLRHRLDNSESSLLTWVPYVHFGY</sequence>
<dbReference type="InterPro" id="IPR024983">
    <property type="entry name" value="CHAT_dom"/>
</dbReference>
<dbReference type="EMBL" id="JACGCI010000037">
    <property type="protein sequence ID" value="KAF6753810.1"/>
    <property type="molecule type" value="Genomic_DNA"/>
</dbReference>
<proteinExistence type="predicted"/>
<reference evidence="2 3" key="1">
    <citation type="submission" date="2020-07" db="EMBL/GenBank/DDBJ databases">
        <title>Comparative genomics of pyrophilous fungi reveals a link between fire events and developmental genes.</title>
        <authorList>
            <consortium name="DOE Joint Genome Institute"/>
            <person name="Steindorff A.S."/>
            <person name="Carver A."/>
            <person name="Calhoun S."/>
            <person name="Stillman K."/>
            <person name="Liu H."/>
            <person name="Lipzen A."/>
            <person name="Pangilinan J."/>
            <person name="Labutti K."/>
            <person name="Bruns T.D."/>
            <person name="Grigoriev I.V."/>
        </authorList>
    </citation>
    <scope>NUCLEOTIDE SEQUENCE [LARGE SCALE GENOMIC DNA]</scope>
    <source>
        <strain evidence="2 3">CBS 144469</strain>
    </source>
</reference>
<name>A0A8H6HV78_9AGAR</name>
<dbReference type="Pfam" id="PF12770">
    <property type="entry name" value="CHAT"/>
    <property type="match status" value="1"/>
</dbReference>
<dbReference type="Proteomes" id="UP000521943">
    <property type="component" value="Unassembled WGS sequence"/>
</dbReference>
<dbReference type="InterPro" id="IPR011990">
    <property type="entry name" value="TPR-like_helical_dom_sf"/>
</dbReference>
<evidence type="ECO:0000313" key="2">
    <source>
        <dbReference type="EMBL" id="KAF6753810.1"/>
    </source>
</evidence>
<accession>A0A8H6HV78</accession>
<gene>
    <name evidence="2" type="ORF">DFP72DRAFT_1127451</name>
</gene>
<dbReference type="OrthoDB" id="9991317at2759"/>
<comment type="caution">
    <text evidence="2">The sequence shown here is derived from an EMBL/GenBank/DDBJ whole genome shotgun (WGS) entry which is preliminary data.</text>
</comment>